<evidence type="ECO:0000313" key="3">
    <source>
        <dbReference type="Proteomes" id="UP001157733"/>
    </source>
</evidence>
<feature type="region of interest" description="Disordered" evidence="1">
    <location>
        <begin position="342"/>
        <end position="365"/>
    </location>
</feature>
<evidence type="ECO:0008006" key="4">
    <source>
        <dbReference type="Google" id="ProtNLM"/>
    </source>
</evidence>
<sequence length="365" mass="41194">MAKDITLIIHGWSDCSTSFKKLKQFLIDNQVGTVQTILYADYESREDNITFNDVVDGLNDQMIENGIIDADGNKLKDVNVIVHSTGGLVIRHWIWQYYHEHIDDCPVKRLLMLAPANFGSPLAHRGKSFLGSLFKGRWKIGDMLEVGRNLLNGLELASPYQWDLSHQDVLVDHSYYTATDPDHHPRRPQGLRRSARMGEQTRYRRHRGHRRHLHRHRQAGARLFQTAGRSQQQSLRMGVPEPAGRFRVRRHRRGRSWQHRGTRVAEVRGQGHGGRADPARLEDEIAAGFHQTGERPGAIHGGLLSQNRQAALSAVHPACGGRPRCADPRFQCGVFRVPAEPHVQERPGGRFPAGQAGKRIQPGGQ</sequence>
<dbReference type="Gene3D" id="3.40.50.1820">
    <property type="entry name" value="alpha/beta hydrolase"/>
    <property type="match status" value="1"/>
</dbReference>
<reference evidence="2 3" key="1">
    <citation type="submission" date="2022-09" db="EMBL/GenBank/DDBJ databases">
        <authorList>
            <person name="Kop L."/>
        </authorList>
    </citation>
    <scope>NUCLEOTIDE SEQUENCE [LARGE SCALE GENOMIC DNA]</scope>
    <source>
        <strain evidence="2 3">347</strain>
    </source>
</reference>
<accession>A0ABM9HF43</accession>
<protein>
    <recommendedName>
        <fullName evidence="4">DUF676 domain-containing protein</fullName>
    </recommendedName>
</protein>
<keyword evidence="3" id="KW-1185">Reference proteome</keyword>
<feature type="region of interest" description="Disordered" evidence="1">
    <location>
        <begin position="177"/>
        <end position="217"/>
    </location>
</feature>
<dbReference type="SUPFAM" id="SSF53474">
    <property type="entry name" value="alpha/beta-Hydrolases"/>
    <property type="match status" value="1"/>
</dbReference>
<feature type="region of interest" description="Disordered" evidence="1">
    <location>
        <begin position="251"/>
        <end position="277"/>
    </location>
</feature>
<dbReference type="InterPro" id="IPR029058">
    <property type="entry name" value="AB_hydrolase_fold"/>
</dbReference>
<evidence type="ECO:0000256" key="1">
    <source>
        <dbReference type="SAM" id="MobiDB-lite"/>
    </source>
</evidence>
<proteinExistence type="predicted"/>
<gene>
    <name evidence="2" type="ORF">NSPWAT_2068</name>
</gene>
<feature type="compositionally biased region" description="Basic residues" evidence="1">
    <location>
        <begin position="251"/>
        <end position="262"/>
    </location>
</feature>
<name>A0ABM9HF43_9BACT</name>
<dbReference type="Proteomes" id="UP001157733">
    <property type="component" value="Chromosome"/>
</dbReference>
<dbReference type="EMBL" id="OX336137">
    <property type="protein sequence ID" value="CAI2718924.1"/>
    <property type="molecule type" value="Genomic_DNA"/>
</dbReference>
<evidence type="ECO:0000313" key="2">
    <source>
        <dbReference type="EMBL" id="CAI2718924.1"/>
    </source>
</evidence>
<organism evidence="2 3">
    <name type="scientific">Nitrospina watsonii</name>
    <dbReference type="NCBI Taxonomy" id="1323948"/>
    <lineage>
        <taxon>Bacteria</taxon>
        <taxon>Pseudomonadati</taxon>
        <taxon>Nitrospinota/Tectimicrobiota group</taxon>
        <taxon>Nitrospinota</taxon>
        <taxon>Nitrospinia</taxon>
        <taxon>Nitrospinales</taxon>
        <taxon>Nitrospinaceae</taxon>
        <taxon>Nitrospina</taxon>
    </lineage>
</organism>
<feature type="compositionally biased region" description="Basic residues" evidence="1">
    <location>
        <begin position="184"/>
        <end position="195"/>
    </location>
</feature>
<feature type="compositionally biased region" description="Basic residues" evidence="1">
    <location>
        <begin position="203"/>
        <end position="217"/>
    </location>
</feature>